<dbReference type="PANTHER" id="PTHR42781:SF4">
    <property type="entry name" value="SPERMIDINE_PUTRESCINE IMPORT ATP-BINDING PROTEIN POTA"/>
    <property type="match status" value="1"/>
</dbReference>
<dbReference type="SMART" id="SM00382">
    <property type="entry name" value="AAA"/>
    <property type="match status" value="1"/>
</dbReference>
<evidence type="ECO:0000256" key="5">
    <source>
        <dbReference type="ARBA" id="ARBA00066388"/>
    </source>
</evidence>
<keyword evidence="2" id="KW-0813">Transport</keyword>
<dbReference type="Proteomes" id="UP000621799">
    <property type="component" value="Unassembled WGS sequence"/>
</dbReference>
<dbReference type="Pfam" id="PF08402">
    <property type="entry name" value="TOBE_2"/>
    <property type="match status" value="1"/>
</dbReference>
<evidence type="ECO:0000256" key="2">
    <source>
        <dbReference type="ARBA" id="ARBA00022448"/>
    </source>
</evidence>
<dbReference type="SUPFAM" id="SSF52540">
    <property type="entry name" value="P-loop containing nucleoside triphosphate hydrolases"/>
    <property type="match status" value="1"/>
</dbReference>
<dbReference type="PROSITE" id="PS00211">
    <property type="entry name" value="ABC_TRANSPORTER_1"/>
    <property type="match status" value="1"/>
</dbReference>
<dbReference type="PANTHER" id="PTHR42781">
    <property type="entry name" value="SPERMIDINE/PUTRESCINE IMPORT ATP-BINDING PROTEIN POTA"/>
    <property type="match status" value="1"/>
</dbReference>
<sequence length="350" mass="38596">MTDKLVQLEGVSKQFSKAQTAALKNITLNLERGKILALLGPSGCGKTTLLRSIAGFEQPDSGTISLADKPVASPNFYVPPEQRRVGMVFQEFALFPHLTVGENVAFGLKQKVKQPALIKAEVLDAIALVGLEGLQNRYPHELSGGQRQRVALARALAPRPVLMLLDEPLSNLDLQVRIYLRNEIRKILKATETTAIFVTHDREEALAISDVVGVMRDGHLEQLDTPEGVYQEPTSRFVAQFVTQANFLWAKRNGKLWETEVGCFEASTVSNLVGETGEVMIREEDLAIEPNDSGTATVRDRQFLGRENRYCLLTPSGQELHARTPVSASLPVGARVQLSVMPERLKIFSN</sequence>
<dbReference type="Gene3D" id="3.40.50.300">
    <property type="entry name" value="P-loop containing nucleotide triphosphate hydrolases"/>
    <property type="match status" value="1"/>
</dbReference>
<dbReference type="InterPro" id="IPR008995">
    <property type="entry name" value="Mo/tungstate-bd_C_term_dom"/>
</dbReference>
<dbReference type="EMBL" id="JADEXN010000072">
    <property type="protein sequence ID" value="MBE9040301.1"/>
    <property type="molecule type" value="Genomic_DNA"/>
</dbReference>
<feature type="domain" description="ABC transporter" evidence="6">
    <location>
        <begin position="6"/>
        <end position="242"/>
    </location>
</feature>
<reference evidence="7" key="1">
    <citation type="submission" date="2020-10" db="EMBL/GenBank/DDBJ databases">
        <authorList>
            <person name="Castelo-Branco R."/>
            <person name="Eusebio N."/>
            <person name="Adriana R."/>
            <person name="Vieira A."/>
            <person name="Brugerolle De Fraissinette N."/>
            <person name="Rezende De Castro R."/>
            <person name="Schneider M.P."/>
            <person name="Vasconcelos V."/>
            <person name="Leao P.N."/>
        </authorList>
    </citation>
    <scope>NUCLEOTIDE SEQUENCE</scope>
    <source>
        <strain evidence="7">LEGE 11467</strain>
    </source>
</reference>
<dbReference type="InterPro" id="IPR050093">
    <property type="entry name" value="ABC_SmlMolc_Importer"/>
</dbReference>
<name>A0A928Z8Z0_9CYAN</name>
<keyword evidence="4 7" id="KW-0067">ATP-binding</keyword>
<dbReference type="GO" id="GO:0005524">
    <property type="term" value="F:ATP binding"/>
    <property type="evidence" value="ECO:0007669"/>
    <property type="project" value="UniProtKB-KW"/>
</dbReference>
<gene>
    <name evidence="7" type="ORF">IQ235_05780</name>
</gene>
<evidence type="ECO:0000259" key="6">
    <source>
        <dbReference type="PROSITE" id="PS50893"/>
    </source>
</evidence>
<keyword evidence="3" id="KW-0547">Nucleotide-binding</keyword>
<keyword evidence="8" id="KW-1185">Reference proteome</keyword>
<evidence type="ECO:0000256" key="3">
    <source>
        <dbReference type="ARBA" id="ARBA00022741"/>
    </source>
</evidence>
<proteinExistence type="predicted"/>
<accession>A0A928Z8Z0</accession>
<dbReference type="PROSITE" id="PS50893">
    <property type="entry name" value="ABC_TRANSPORTER_2"/>
    <property type="match status" value="1"/>
</dbReference>
<dbReference type="InterPro" id="IPR013611">
    <property type="entry name" value="Transp-assoc_OB_typ2"/>
</dbReference>
<dbReference type="FunFam" id="3.40.50.300:FF:000425">
    <property type="entry name" value="Probable ABC transporter, ATP-binding subunit"/>
    <property type="match status" value="1"/>
</dbReference>
<dbReference type="InterPro" id="IPR003439">
    <property type="entry name" value="ABC_transporter-like_ATP-bd"/>
</dbReference>
<dbReference type="InterPro" id="IPR017871">
    <property type="entry name" value="ABC_transporter-like_CS"/>
</dbReference>
<protein>
    <recommendedName>
        <fullName evidence="5">ABC-type quaternary amine transporter</fullName>
        <ecNumber evidence="5">7.6.2.9</ecNumber>
    </recommendedName>
</protein>
<comment type="subcellular location">
    <subcellularLocation>
        <location evidence="1">Cell inner membrane</location>
        <topology evidence="1">Peripheral membrane protein</topology>
    </subcellularLocation>
</comment>
<dbReference type="InterPro" id="IPR003593">
    <property type="entry name" value="AAA+_ATPase"/>
</dbReference>
<dbReference type="InterPro" id="IPR027417">
    <property type="entry name" value="P-loop_NTPase"/>
</dbReference>
<evidence type="ECO:0000313" key="8">
    <source>
        <dbReference type="Proteomes" id="UP000621799"/>
    </source>
</evidence>
<dbReference type="RefSeq" id="WP_264320555.1">
    <property type="nucleotide sequence ID" value="NZ_JADEXN010000072.1"/>
</dbReference>
<comment type="caution">
    <text evidence="7">The sequence shown here is derived from an EMBL/GenBank/DDBJ whole genome shotgun (WGS) entry which is preliminary data.</text>
</comment>
<dbReference type="GO" id="GO:0043190">
    <property type="term" value="C:ATP-binding cassette (ABC) transporter complex"/>
    <property type="evidence" value="ECO:0007669"/>
    <property type="project" value="InterPro"/>
</dbReference>
<dbReference type="EC" id="7.6.2.9" evidence="5"/>
<evidence type="ECO:0000256" key="1">
    <source>
        <dbReference type="ARBA" id="ARBA00004417"/>
    </source>
</evidence>
<dbReference type="SUPFAM" id="SSF50331">
    <property type="entry name" value="MOP-like"/>
    <property type="match status" value="1"/>
</dbReference>
<dbReference type="GO" id="GO:0015418">
    <property type="term" value="F:ABC-type quaternary ammonium compound transporting activity"/>
    <property type="evidence" value="ECO:0007669"/>
    <property type="project" value="UniProtKB-EC"/>
</dbReference>
<organism evidence="7 8">
    <name type="scientific">Zarconia navalis LEGE 11467</name>
    <dbReference type="NCBI Taxonomy" id="1828826"/>
    <lineage>
        <taxon>Bacteria</taxon>
        <taxon>Bacillati</taxon>
        <taxon>Cyanobacteriota</taxon>
        <taxon>Cyanophyceae</taxon>
        <taxon>Oscillatoriophycideae</taxon>
        <taxon>Oscillatoriales</taxon>
        <taxon>Oscillatoriales incertae sedis</taxon>
        <taxon>Zarconia</taxon>
        <taxon>Zarconia navalis</taxon>
    </lineage>
</organism>
<dbReference type="AlphaFoldDB" id="A0A928Z8Z0"/>
<evidence type="ECO:0000313" key="7">
    <source>
        <dbReference type="EMBL" id="MBE9040301.1"/>
    </source>
</evidence>
<dbReference type="Pfam" id="PF00005">
    <property type="entry name" value="ABC_tran"/>
    <property type="match status" value="1"/>
</dbReference>
<evidence type="ECO:0000256" key="4">
    <source>
        <dbReference type="ARBA" id="ARBA00022840"/>
    </source>
</evidence>
<dbReference type="GO" id="GO:0016887">
    <property type="term" value="F:ATP hydrolysis activity"/>
    <property type="evidence" value="ECO:0007669"/>
    <property type="project" value="InterPro"/>
</dbReference>